<dbReference type="Pfam" id="PF11070">
    <property type="entry name" value="DUF2871"/>
    <property type="match status" value="1"/>
</dbReference>
<reference evidence="3" key="1">
    <citation type="submission" date="2018-05" db="EMBL/GenBank/DDBJ databases">
        <title>Genome Sequencing of selected type strains of the family Eggerthellaceae.</title>
        <authorList>
            <person name="Danylec N."/>
            <person name="Stoll D.A."/>
            <person name="Doetsch A."/>
            <person name="Huch M."/>
        </authorList>
    </citation>
    <scope>NUCLEOTIDE SEQUENCE [LARGE SCALE GENOMIC DNA]</scope>
    <source>
        <strain evidence="3">DSM 16106</strain>
    </source>
</reference>
<evidence type="ECO:0000313" key="2">
    <source>
        <dbReference type="EMBL" id="RNL42963.1"/>
    </source>
</evidence>
<feature type="transmembrane region" description="Helical" evidence="1">
    <location>
        <begin position="5"/>
        <end position="23"/>
    </location>
</feature>
<dbReference type="InterPro" id="IPR021299">
    <property type="entry name" value="DUF2871"/>
</dbReference>
<feature type="transmembrane region" description="Helical" evidence="1">
    <location>
        <begin position="43"/>
        <end position="63"/>
    </location>
</feature>
<organism evidence="2 3">
    <name type="scientific">Paraeggerthella hongkongensis</name>
    <dbReference type="NCBI Taxonomy" id="230658"/>
    <lineage>
        <taxon>Bacteria</taxon>
        <taxon>Bacillati</taxon>
        <taxon>Actinomycetota</taxon>
        <taxon>Coriobacteriia</taxon>
        <taxon>Eggerthellales</taxon>
        <taxon>Eggerthellaceae</taxon>
        <taxon>Paraeggerthella</taxon>
    </lineage>
</organism>
<dbReference type="Proteomes" id="UP000278632">
    <property type="component" value="Unassembled WGS sequence"/>
</dbReference>
<comment type="caution">
    <text evidence="2">The sequence shown here is derived from an EMBL/GenBank/DDBJ whole genome shotgun (WGS) entry which is preliminary data.</text>
</comment>
<keyword evidence="1" id="KW-0812">Transmembrane</keyword>
<accession>A0A3N0B774</accession>
<dbReference type="AlphaFoldDB" id="A0A3N0B774"/>
<keyword evidence="1" id="KW-0472">Membrane</keyword>
<evidence type="ECO:0000313" key="3">
    <source>
        <dbReference type="Proteomes" id="UP000278632"/>
    </source>
</evidence>
<protein>
    <submittedName>
        <fullName evidence="2">DUF2871 domain-containing protein</fullName>
    </submittedName>
</protein>
<keyword evidence="3" id="KW-1185">Reference proteome</keyword>
<dbReference type="OrthoDB" id="1644899at2"/>
<dbReference type="EMBL" id="QICD01000015">
    <property type="protein sequence ID" value="RNL42963.1"/>
    <property type="molecule type" value="Genomic_DNA"/>
</dbReference>
<proteinExistence type="predicted"/>
<feature type="transmembrane region" description="Helical" evidence="1">
    <location>
        <begin position="108"/>
        <end position="130"/>
    </location>
</feature>
<evidence type="ECO:0000256" key="1">
    <source>
        <dbReference type="SAM" id="Phobius"/>
    </source>
</evidence>
<gene>
    <name evidence="2" type="ORF">DMP08_08245</name>
</gene>
<keyword evidence="1" id="KW-1133">Transmembrane helix</keyword>
<dbReference type="RefSeq" id="WP_123192444.1">
    <property type="nucleotide sequence ID" value="NZ_QICD01000015.1"/>
</dbReference>
<feature type="transmembrane region" description="Helical" evidence="1">
    <location>
        <begin position="75"/>
        <end position="102"/>
    </location>
</feature>
<name>A0A3N0B774_9ACTN</name>
<sequence length="137" mass="14734">MIKKYFNFALAYAIVALAMGVFYREFTKLSGFDGFTSLSFIHTHYFVLGMFFFLVLALLEKAFSFSTQGKTMPFVVVYNIGLNIACLAFLVRGVTQVLGIALASAPDAALAGIAGIGHILLAVGLVAILLKVRKSAA</sequence>